<dbReference type="AlphaFoldDB" id="A0A5C3LSX4"/>
<accession>A0A5C3LSX4</accession>
<evidence type="ECO:0000313" key="1">
    <source>
        <dbReference type="EMBL" id="TFK35483.1"/>
    </source>
</evidence>
<dbReference type="SUPFAM" id="SSF56112">
    <property type="entry name" value="Protein kinase-like (PK-like)"/>
    <property type="match status" value="1"/>
</dbReference>
<dbReference type="STRING" id="68775.A0A5C3LSX4"/>
<name>A0A5C3LSX4_9AGAR</name>
<dbReference type="PANTHER" id="PTHR21310:SF15">
    <property type="entry name" value="AMINOGLYCOSIDE PHOSPHOTRANSFERASE DOMAIN-CONTAINING PROTEIN"/>
    <property type="match status" value="1"/>
</dbReference>
<organism evidence="1 2">
    <name type="scientific">Crucibulum laeve</name>
    <dbReference type="NCBI Taxonomy" id="68775"/>
    <lineage>
        <taxon>Eukaryota</taxon>
        <taxon>Fungi</taxon>
        <taxon>Dikarya</taxon>
        <taxon>Basidiomycota</taxon>
        <taxon>Agaricomycotina</taxon>
        <taxon>Agaricomycetes</taxon>
        <taxon>Agaricomycetidae</taxon>
        <taxon>Agaricales</taxon>
        <taxon>Agaricineae</taxon>
        <taxon>Nidulariaceae</taxon>
        <taxon>Crucibulum</taxon>
    </lineage>
</organism>
<dbReference type="Proteomes" id="UP000308652">
    <property type="component" value="Unassembled WGS sequence"/>
</dbReference>
<dbReference type="InterPro" id="IPR011009">
    <property type="entry name" value="Kinase-like_dom_sf"/>
</dbReference>
<dbReference type="EMBL" id="ML213621">
    <property type="protein sequence ID" value="TFK35483.1"/>
    <property type="molecule type" value="Genomic_DNA"/>
</dbReference>
<evidence type="ECO:0000313" key="2">
    <source>
        <dbReference type="Proteomes" id="UP000308652"/>
    </source>
</evidence>
<evidence type="ECO:0008006" key="3">
    <source>
        <dbReference type="Google" id="ProtNLM"/>
    </source>
</evidence>
<sequence>MTVSDLASSSSTLSNDDPRLDLTVKAIKWNTLSTIACQLYQVSSATWGELLSGGFNVVRFLHLDDTNNTVLVARVPYQPVDGMSDERADALCGRICSEVATMEYIATHSRILIPRVVGHSVDRDGGGVGSPYILMTKVDGVPLCSVWKDMDDSKREVVLQQVVDIILQLSSLRFDSIGALMKGDGASKPTWHIVPMSTVIDIDDSSVLRAVSHRTYTSSVDYWITYANAKLQDIHDNNFGYISKSMQYAMVWFMRSIIPSLYDTSLDASGFPITPGDFHSQNIMVTDIDSSLPCISAVIDREFTTTFPTSGFAHYPLFIVDHPFLDDDHPLKTRNVQDQATFDRLMLASESRLHPRGPYLFQMCMQDPMMFNVLYEDLFDYIFGEDDEDEPFSDNYYHALTVGILKKQTVQFDKEVIVRKEAAAVLGEDLVPFELSRSEFRALVSENADKFAEDGEVHSWLATYGTKE</sequence>
<reference evidence="1 2" key="1">
    <citation type="journal article" date="2019" name="Nat. Ecol. Evol.">
        <title>Megaphylogeny resolves global patterns of mushroom evolution.</title>
        <authorList>
            <person name="Varga T."/>
            <person name="Krizsan K."/>
            <person name="Foldi C."/>
            <person name="Dima B."/>
            <person name="Sanchez-Garcia M."/>
            <person name="Sanchez-Ramirez S."/>
            <person name="Szollosi G.J."/>
            <person name="Szarkandi J.G."/>
            <person name="Papp V."/>
            <person name="Albert L."/>
            <person name="Andreopoulos W."/>
            <person name="Angelini C."/>
            <person name="Antonin V."/>
            <person name="Barry K.W."/>
            <person name="Bougher N.L."/>
            <person name="Buchanan P."/>
            <person name="Buyck B."/>
            <person name="Bense V."/>
            <person name="Catcheside P."/>
            <person name="Chovatia M."/>
            <person name="Cooper J."/>
            <person name="Damon W."/>
            <person name="Desjardin D."/>
            <person name="Finy P."/>
            <person name="Geml J."/>
            <person name="Haridas S."/>
            <person name="Hughes K."/>
            <person name="Justo A."/>
            <person name="Karasinski D."/>
            <person name="Kautmanova I."/>
            <person name="Kiss B."/>
            <person name="Kocsube S."/>
            <person name="Kotiranta H."/>
            <person name="LaButti K.M."/>
            <person name="Lechner B.E."/>
            <person name="Liimatainen K."/>
            <person name="Lipzen A."/>
            <person name="Lukacs Z."/>
            <person name="Mihaltcheva S."/>
            <person name="Morgado L.N."/>
            <person name="Niskanen T."/>
            <person name="Noordeloos M.E."/>
            <person name="Ohm R.A."/>
            <person name="Ortiz-Santana B."/>
            <person name="Ovrebo C."/>
            <person name="Racz N."/>
            <person name="Riley R."/>
            <person name="Savchenko A."/>
            <person name="Shiryaev A."/>
            <person name="Soop K."/>
            <person name="Spirin V."/>
            <person name="Szebenyi C."/>
            <person name="Tomsovsky M."/>
            <person name="Tulloss R.E."/>
            <person name="Uehling J."/>
            <person name="Grigoriev I.V."/>
            <person name="Vagvolgyi C."/>
            <person name="Papp T."/>
            <person name="Martin F.M."/>
            <person name="Miettinen O."/>
            <person name="Hibbett D.S."/>
            <person name="Nagy L.G."/>
        </authorList>
    </citation>
    <scope>NUCLEOTIDE SEQUENCE [LARGE SCALE GENOMIC DNA]</scope>
    <source>
        <strain evidence="1 2">CBS 166.37</strain>
    </source>
</reference>
<protein>
    <recommendedName>
        <fullName evidence="3">Aminoglycoside phosphotransferase domain-containing protein</fullName>
    </recommendedName>
</protein>
<keyword evidence="2" id="KW-1185">Reference proteome</keyword>
<dbReference type="InterPro" id="IPR051678">
    <property type="entry name" value="AGP_Transferase"/>
</dbReference>
<dbReference type="PANTHER" id="PTHR21310">
    <property type="entry name" value="AMINOGLYCOSIDE PHOSPHOTRANSFERASE-RELATED-RELATED"/>
    <property type="match status" value="1"/>
</dbReference>
<gene>
    <name evidence="1" type="ORF">BDQ12DRAFT_318471</name>
</gene>
<dbReference type="OrthoDB" id="2906425at2759"/>
<proteinExistence type="predicted"/>